<dbReference type="NCBIfam" id="TIGR00261">
    <property type="entry name" value="traB"/>
    <property type="match status" value="1"/>
</dbReference>
<protein>
    <submittedName>
        <fullName evidence="2">TraB/GumN family protein</fullName>
    </submittedName>
</protein>
<feature type="transmembrane region" description="Helical" evidence="1">
    <location>
        <begin position="358"/>
        <end position="378"/>
    </location>
</feature>
<keyword evidence="1" id="KW-0812">Transmembrane</keyword>
<dbReference type="OrthoDB" id="9809330at2"/>
<dbReference type="AlphaFoldDB" id="A0A6I0EWV7"/>
<organism evidence="2 3">
    <name type="scientific">Heliorestis acidaminivorans</name>
    <dbReference type="NCBI Taxonomy" id="553427"/>
    <lineage>
        <taxon>Bacteria</taxon>
        <taxon>Bacillati</taxon>
        <taxon>Bacillota</taxon>
        <taxon>Clostridia</taxon>
        <taxon>Eubacteriales</taxon>
        <taxon>Heliobacteriaceae</taxon>
        <taxon>Heliorestis</taxon>
    </lineage>
</organism>
<keyword evidence="1" id="KW-0472">Membrane</keyword>
<dbReference type="Proteomes" id="UP000468766">
    <property type="component" value="Unassembled WGS sequence"/>
</dbReference>
<keyword evidence="3" id="KW-1185">Reference proteome</keyword>
<dbReference type="PANTHER" id="PTHR21530">
    <property type="entry name" value="PHEROMONE SHUTDOWN PROTEIN"/>
    <property type="match status" value="1"/>
</dbReference>
<proteinExistence type="predicted"/>
<feature type="transmembrane region" description="Helical" evidence="1">
    <location>
        <begin position="247"/>
        <end position="266"/>
    </location>
</feature>
<evidence type="ECO:0000256" key="1">
    <source>
        <dbReference type="SAM" id="Phobius"/>
    </source>
</evidence>
<dbReference type="InterPro" id="IPR046345">
    <property type="entry name" value="TraB_PrgY-like"/>
</dbReference>
<feature type="transmembrane region" description="Helical" evidence="1">
    <location>
        <begin position="300"/>
        <end position="322"/>
    </location>
</feature>
<dbReference type="Pfam" id="PF01963">
    <property type="entry name" value="TraB_PrgY_gumN"/>
    <property type="match status" value="1"/>
</dbReference>
<keyword evidence="1" id="KW-1133">Transmembrane helix</keyword>
<dbReference type="EMBL" id="WBXO01000001">
    <property type="protein sequence ID" value="KAB2954289.1"/>
    <property type="molecule type" value="Genomic_DNA"/>
</dbReference>
<dbReference type="RefSeq" id="WP_151617735.1">
    <property type="nucleotide sequence ID" value="NZ_WBXO01000001.1"/>
</dbReference>
<reference evidence="2 3" key="1">
    <citation type="submission" date="2019-10" db="EMBL/GenBank/DDBJ databases">
        <title>Whole-genome sequence of the extremophile Heliorestis acidaminivorans DSM 24790.</title>
        <authorList>
            <person name="Kyndt J.A."/>
            <person name="Meyer T.E."/>
        </authorList>
    </citation>
    <scope>NUCLEOTIDE SEQUENCE [LARGE SCALE GENOMIC DNA]</scope>
    <source>
        <strain evidence="2 3">DSM 24790</strain>
    </source>
</reference>
<accession>A0A6I0EWV7</accession>
<comment type="caution">
    <text evidence="2">The sequence shown here is derived from an EMBL/GenBank/DDBJ whole genome shotgun (WGS) entry which is preliminary data.</text>
</comment>
<dbReference type="PANTHER" id="PTHR21530:SF7">
    <property type="entry name" value="TRAB DOMAIN-CONTAINING PROTEIN"/>
    <property type="match status" value="1"/>
</dbReference>
<evidence type="ECO:0000313" key="2">
    <source>
        <dbReference type="EMBL" id="KAB2954289.1"/>
    </source>
</evidence>
<dbReference type="InterPro" id="IPR002816">
    <property type="entry name" value="TraB/PrgY/GumN_fam"/>
</dbReference>
<dbReference type="CDD" id="cd14726">
    <property type="entry name" value="TraB_PrgY-like"/>
    <property type="match status" value="1"/>
</dbReference>
<sequence>MTNSNVHRIEIEGKEVLLIGTAHVSPKSVEEVKEVIEQERPDSVCVELCHSRYQSITDADRWKKMDVIKIIKNGQAMMLLSNLILASHQKRLARKFGIKPGQEMIQGIESAKEVGASLCLADRDIQTTMLRLWRPLTFINKVQLFISLLASLFANDDITEEELDKMKGQDMLTSILDEIGQSFPHLKTTIIDERDQYLAHKIKTASGNKVVAVLGAAHVPGIKKELMKDHNLDELTKLPPASNTGKILGWGIPLFILAIIISTFSIDQATGIDQLTSWILWNGSLAALGTLIALGHPLSILVAFLAAPISSLSPLLAAGWFAGITEAMLRKPQVKDFENISDDVYSVKGFWQNKVTRILLVVVLANIGSSLGTIIGGADVVRQFLNTVF</sequence>
<dbReference type="InterPro" id="IPR005230">
    <property type="entry name" value="TraB_bac"/>
</dbReference>
<feature type="transmembrane region" description="Helical" evidence="1">
    <location>
        <begin position="278"/>
        <end position="294"/>
    </location>
</feature>
<evidence type="ECO:0000313" key="3">
    <source>
        <dbReference type="Proteomes" id="UP000468766"/>
    </source>
</evidence>
<gene>
    <name evidence="2" type="ORF">F9B85_00930</name>
</gene>
<name>A0A6I0EWV7_9FIRM</name>